<dbReference type="EMBL" id="CCRK01000022">
    <property type="protein sequence ID" value="CDZ54577.1"/>
    <property type="molecule type" value="Genomic_DNA"/>
</dbReference>
<evidence type="ECO:0000313" key="1">
    <source>
        <dbReference type="EMBL" id="CDZ54577.1"/>
    </source>
</evidence>
<sequence>MAPVFRLNITIRRFWIGATSGLAAVVNMVRKGGGLPIANRQKPPPGKRAQCQ</sequence>
<protein>
    <submittedName>
        <fullName evidence="1">Uncharacterized protein</fullName>
    </submittedName>
</protein>
<dbReference type="AlphaFoldDB" id="A0A0T7H555"/>
<dbReference type="Proteomes" id="UP000039660">
    <property type="component" value="Unassembled WGS sequence"/>
</dbReference>
<accession>A0A0T7H555</accession>
<evidence type="ECO:0000313" key="2">
    <source>
        <dbReference type="Proteomes" id="UP000039660"/>
    </source>
</evidence>
<gene>
    <name evidence="1" type="ORF">NGAL_HAMBI1189_55810</name>
</gene>
<organism evidence="1 2">
    <name type="scientific">Neorhizobium galegae bv. officinalis</name>
    <dbReference type="NCBI Taxonomy" id="323656"/>
    <lineage>
        <taxon>Bacteria</taxon>
        <taxon>Pseudomonadati</taxon>
        <taxon>Pseudomonadota</taxon>
        <taxon>Alphaproteobacteria</taxon>
        <taxon>Hyphomicrobiales</taxon>
        <taxon>Rhizobiaceae</taxon>
        <taxon>Rhizobium/Agrobacterium group</taxon>
        <taxon>Neorhizobium</taxon>
    </lineage>
</organism>
<proteinExistence type="predicted"/>
<name>A0A0T7H555_NEOGA</name>
<reference evidence="1 2" key="1">
    <citation type="submission" date="2014-08" db="EMBL/GenBank/DDBJ databases">
        <authorList>
            <person name="Chen Y.-H."/>
        </authorList>
    </citation>
    <scope>NUCLEOTIDE SEQUENCE [LARGE SCALE GENOMIC DNA]</scope>
</reference>